<feature type="signal peptide" evidence="1">
    <location>
        <begin position="1"/>
        <end position="20"/>
    </location>
</feature>
<name>A0A484AZ73_DRONA</name>
<organism evidence="2 3">
    <name type="scientific">Drosophila navojoa</name>
    <name type="common">Fruit fly</name>
    <dbReference type="NCBI Taxonomy" id="7232"/>
    <lineage>
        <taxon>Eukaryota</taxon>
        <taxon>Metazoa</taxon>
        <taxon>Ecdysozoa</taxon>
        <taxon>Arthropoda</taxon>
        <taxon>Hexapoda</taxon>
        <taxon>Insecta</taxon>
        <taxon>Pterygota</taxon>
        <taxon>Neoptera</taxon>
        <taxon>Endopterygota</taxon>
        <taxon>Diptera</taxon>
        <taxon>Brachycera</taxon>
        <taxon>Muscomorpha</taxon>
        <taxon>Ephydroidea</taxon>
        <taxon>Drosophilidae</taxon>
        <taxon>Drosophila</taxon>
    </lineage>
</organism>
<dbReference type="AlphaFoldDB" id="A0A484AZ73"/>
<comment type="caution">
    <text evidence="2">The sequence shown here is derived from an EMBL/GenBank/DDBJ whole genome shotgun (WGS) entry which is preliminary data.</text>
</comment>
<evidence type="ECO:0000256" key="1">
    <source>
        <dbReference type="SAM" id="SignalP"/>
    </source>
</evidence>
<evidence type="ECO:0008006" key="4">
    <source>
        <dbReference type="Google" id="ProtNLM"/>
    </source>
</evidence>
<dbReference type="EMBL" id="LSRL02000322">
    <property type="protein sequence ID" value="TDG41664.1"/>
    <property type="molecule type" value="Genomic_DNA"/>
</dbReference>
<reference evidence="2 3" key="1">
    <citation type="journal article" date="2019" name="J. Hered.">
        <title>An Improved Genome Assembly for Drosophila navojoa, the Basal Species in the mojavensis Cluster.</title>
        <authorList>
            <person name="Vanderlinde T."/>
            <person name="Dupim E.G."/>
            <person name="Nazario-Yepiz N.O."/>
            <person name="Carvalho A.B."/>
        </authorList>
    </citation>
    <scope>NUCLEOTIDE SEQUENCE [LARGE SCALE GENOMIC DNA]</scope>
    <source>
        <strain evidence="2">Navoj_Jal97</strain>
        <tissue evidence="2">Whole organism</tissue>
    </source>
</reference>
<feature type="chain" id="PRO_5019843103" description="Secreted protein" evidence="1">
    <location>
        <begin position="21"/>
        <end position="433"/>
    </location>
</feature>
<sequence length="433" mass="49412">MSTAVYLVFLLGLAFRGGYGYANNSNHRLLAVLNASSSTVDLVLQINVLEGKRSPATTEITPPMSLKDIIRAEINGDWERGHFVLQLASQTRTVQLKQAIYEALWQELQQMRQIYDPLKVLDLYGQLTQQPQMPSALLVQVYQEFVDRSAHLLAAPFHTDSRSARFPKVDSLLQRLTLSTLDYLRDILEEVFNLVLALESSLSVVQRLGNFTGSVTQLALANLQLLQRTELKSNVDAQAAVHDNLRQLLELPTFEQEVGRNLREEVYEQLPLDEKILYTAQKICLRNMTNHNSYIYECPQTYLICTNERDPKKASYYVQRGNGGANNTLQFAFYSSYWRNRYILMEPSNHSTGDYITKNVYSRDSIFWWQVVQLAGGGVALYDAATAGSILCGGDPKHWDGEERHVYTRSSLELENYRRECIWKVEDCSDVTK</sequence>
<gene>
    <name evidence="2" type="ORF">AWZ03_011918</name>
</gene>
<protein>
    <recommendedName>
        <fullName evidence="4">Secreted protein</fullName>
    </recommendedName>
</protein>
<accession>A0A484AZ73</accession>
<dbReference type="OMA" id="ECPQTYL"/>
<evidence type="ECO:0000313" key="2">
    <source>
        <dbReference type="EMBL" id="TDG41664.1"/>
    </source>
</evidence>
<evidence type="ECO:0000313" key="3">
    <source>
        <dbReference type="Proteomes" id="UP000295192"/>
    </source>
</evidence>
<dbReference type="Proteomes" id="UP000295192">
    <property type="component" value="Unassembled WGS sequence"/>
</dbReference>
<keyword evidence="1" id="KW-0732">Signal</keyword>
<keyword evidence="3" id="KW-1185">Reference proteome</keyword>
<dbReference type="OrthoDB" id="7969820at2759"/>
<proteinExistence type="predicted"/>